<dbReference type="Pfam" id="PF07714">
    <property type="entry name" value="PK_Tyr_Ser-Thr"/>
    <property type="match status" value="1"/>
</dbReference>
<evidence type="ECO:0000256" key="14">
    <source>
        <dbReference type="ARBA" id="ARBA00023136"/>
    </source>
</evidence>
<keyword evidence="14 18" id="KW-0472">Membrane</keyword>
<dbReference type="FunFam" id="3.30.200.20:FF:000178">
    <property type="entry name" value="serine/threonine-protein kinase PBS1-like"/>
    <property type="match status" value="1"/>
</dbReference>
<evidence type="ECO:0000256" key="1">
    <source>
        <dbReference type="ARBA" id="ARBA00004251"/>
    </source>
</evidence>
<protein>
    <recommendedName>
        <fullName evidence="20">Protein kinase domain-containing protein</fullName>
    </recommendedName>
</protein>
<evidence type="ECO:0000256" key="15">
    <source>
        <dbReference type="ARBA" id="ARBA00023170"/>
    </source>
</evidence>
<evidence type="ECO:0000256" key="5">
    <source>
        <dbReference type="ARBA" id="ARBA00022527"/>
    </source>
</evidence>
<dbReference type="FunFam" id="1.10.510.10:FF:000240">
    <property type="entry name" value="Lectin-domain containing receptor kinase A4.3"/>
    <property type="match status" value="1"/>
</dbReference>
<comment type="subcellular location">
    <subcellularLocation>
        <location evidence="1">Cell membrane</location>
        <topology evidence="1">Single-pass type I membrane protein</topology>
    </subcellularLocation>
</comment>
<dbReference type="GO" id="GO:0030246">
    <property type="term" value="F:carbohydrate binding"/>
    <property type="evidence" value="ECO:0007669"/>
    <property type="project" value="UniProtKB-KW"/>
</dbReference>
<comment type="similarity">
    <text evidence="2">In the N-terminal section; belongs to the leguminous lectin family.</text>
</comment>
<dbReference type="GO" id="GO:0002229">
    <property type="term" value="P:defense response to oomycetes"/>
    <property type="evidence" value="ECO:0007669"/>
    <property type="project" value="UniProtKB-ARBA"/>
</dbReference>
<dbReference type="CDD" id="cd14066">
    <property type="entry name" value="STKc_IRAK"/>
    <property type="match status" value="1"/>
</dbReference>
<feature type="domain" description="Protein kinase" evidence="20">
    <location>
        <begin position="357"/>
        <end position="626"/>
    </location>
</feature>
<dbReference type="InterPro" id="IPR001220">
    <property type="entry name" value="Legume_lectin_dom"/>
</dbReference>
<feature type="binding site" evidence="17">
    <location>
        <position position="388"/>
    </location>
    <ligand>
        <name>ATP</name>
        <dbReference type="ChEBI" id="CHEBI:30616"/>
    </ligand>
</feature>
<comment type="similarity">
    <text evidence="3">In the C-terminal section; belongs to the protein kinase superfamily. Ser/Thr protein kinase family.</text>
</comment>
<dbReference type="InterPro" id="IPR017441">
    <property type="entry name" value="Protein_kinase_ATP_BS"/>
</dbReference>
<dbReference type="GO" id="GO:0004674">
    <property type="term" value="F:protein serine/threonine kinase activity"/>
    <property type="evidence" value="ECO:0007669"/>
    <property type="project" value="UniProtKB-KW"/>
</dbReference>
<evidence type="ECO:0000313" key="22">
    <source>
        <dbReference type="Proteomes" id="UP000824469"/>
    </source>
</evidence>
<proteinExistence type="inferred from homology"/>
<comment type="caution">
    <text evidence="21">The sequence shown here is derived from an EMBL/GenBank/DDBJ whole genome shotgun (WGS) entry which is preliminary data.</text>
</comment>
<evidence type="ECO:0000256" key="19">
    <source>
        <dbReference type="SAM" id="SignalP"/>
    </source>
</evidence>
<dbReference type="OMA" id="NEGWMVR"/>
<dbReference type="Gene3D" id="1.10.510.10">
    <property type="entry name" value="Transferase(Phosphotransferase) domain 1"/>
    <property type="match status" value="1"/>
</dbReference>
<dbReference type="SMART" id="SM00220">
    <property type="entry name" value="S_TKc"/>
    <property type="match status" value="1"/>
</dbReference>
<keyword evidence="22" id="KW-1185">Reference proteome</keyword>
<feature type="transmembrane region" description="Helical" evidence="18">
    <location>
        <begin position="275"/>
        <end position="300"/>
    </location>
</feature>
<dbReference type="GO" id="GO:0005886">
    <property type="term" value="C:plasma membrane"/>
    <property type="evidence" value="ECO:0007669"/>
    <property type="project" value="UniProtKB-SubCell"/>
</dbReference>
<dbReference type="InterPro" id="IPR001245">
    <property type="entry name" value="Ser-Thr/Tyr_kinase_cat_dom"/>
</dbReference>
<evidence type="ECO:0000256" key="2">
    <source>
        <dbReference type="ARBA" id="ARBA00008536"/>
    </source>
</evidence>
<keyword evidence="8 19" id="KW-0732">Signal</keyword>
<keyword evidence="9" id="KW-0430">Lectin</keyword>
<keyword evidence="12 17" id="KW-0067">ATP-binding</keyword>
<dbReference type="InterPro" id="IPR050528">
    <property type="entry name" value="L-type_Lectin-RKs"/>
</dbReference>
<dbReference type="PROSITE" id="PS00107">
    <property type="entry name" value="PROTEIN_KINASE_ATP"/>
    <property type="match status" value="1"/>
</dbReference>
<keyword evidence="13 18" id="KW-1133">Transmembrane helix</keyword>
<dbReference type="CDD" id="cd06899">
    <property type="entry name" value="lectin_legume_LecRK_Arcelin_ConA"/>
    <property type="match status" value="1"/>
</dbReference>
<evidence type="ECO:0000259" key="20">
    <source>
        <dbReference type="PROSITE" id="PS50011"/>
    </source>
</evidence>
<evidence type="ECO:0000256" key="4">
    <source>
        <dbReference type="ARBA" id="ARBA00022475"/>
    </source>
</evidence>
<dbReference type="Gene3D" id="3.30.200.20">
    <property type="entry name" value="Phosphorylase Kinase, domain 1"/>
    <property type="match status" value="1"/>
</dbReference>
<dbReference type="SUPFAM" id="SSF49899">
    <property type="entry name" value="Concanavalin A-like lectins/glucanases"/>
    <property type="match status" value="1"/>
</dbReference>
<dbReference type="AlphaFoldDB" id="A0AA38LA00"/>
<dbReference type="PROSITE" id="PS50011">
    <property type="entry name" value="PROTEIN_KINASE_DOM"/>
    <property type="match status" value="1"/>
</dbReference>
<evidence type="ECO:0000256" key="7">
    <source>
        <dbReference type="ARBA" id="ARBA00022692"/>
    </source>
</evidence>
<evidence type="ECO:0000256" key="9">
    <source>
        <dbReference type="ARBA" id="ARBA00022734"/>
    </source>
</evidence>
<evidence type="ECO:0000256" key="10">
    <source>
        <dbReference type="ARBA" id="ARBA00022741"/>
    </source>
</evidence>
<dbReference type="Proteomes" id="UP000824469">
    <property type="component" value="Unassembled WGS sequence"/>
</dbReference>
<keyword evidence="10 17" id="KW-0547">Nucleotide-binding</keyword>
<keyword evidence="5" id="KW-0723">Serine/threonine-protein kinase</keyword>
<feature type="chain" id="PRO_5041312526" description="Protein kinase domain-containing protein" evidence="19">
    <location>
        <begin position="26"/>
        <end position="626"/>
    </location>
</feature>
<evidence type="ECO:0000313" key="21">
    <source>
        <dbReference type="EMBL" id="KAH9317388.1"/>
    </source>
</evidence>
<evidence type="ECO:0000256" key="6">
    <source>
        <dbReference type="ARBA" id="ARBA00022679"/>
    </source>
</evidence>
<keyword evidence="6" id="KW-0808">Transferase</keyword>
<gene>
    <name evidence="21" type="ORF">KI387_019157</name>
</gene>
<dbReference type="InterPro" id="IPR000719">
    <property type="entry name" value="Prot_kinase_dom"/>
</dbReference>
<evidence type="ECO:0000256" key="13">
    <source>
        <dbReference type="ARBA" id="ARBA00022989"/>
    </source>
</evidence>
<evidence type="ECO:0000256" key="16">
    <source>
        <dbReference type="ARBA" id="ARBA00023180"/>
    </source>
</evidence>
<sequence length="626" mass="68612">MAAKDMNLMSSYGLILALYLISTCSIDSEATANLTSSDFSYPTFEFPKGIETLGNASFENNVLQLTVGGLPHSVGRAVRSEALKIWDRSTGLVLSFTTTFTFSVQLLDPNKYGDGLAFGFFPDKIIPNNSGGGILGLYDSDSAAKNNVVAVEFDLFKNLFDPDSNHVGLDLNNVSSVTTSELTNYGVRLKAGNLINVKIDYDGSGGRLNVYAINASLGSPGFKNLVLSSNMDISRYIQNEEVFVGFSAATGDSVEYHTIHSWTFKTWSGGSSKRLYSILGASLGALAFVFSAAIIIAALLHKKRRSKPKLRRFLPISLDQRSNPTSDLSKEILKVCDWDVCPRKFSYEELTRATKDFDPSGLLGEGGFGDVYKGTIPCGNFERSIAVKRFSQSSNQSDREYLSEVAVIGRLRHRNLVQLQGWCHEGGELLLVYDYMPNGSVDQLLYDSKSGADLDWSKRLKICRGLASALLYLHEECQQRVVHRDVKTSNVMVDSRYEARLGDFGLARFVENHNCAASLTTSVGGGTLGYIAPERSMTGKATLESDVYSYGAVLLEIATGRRPIDVNTVDPVESVLVDWVWKLVKEDRVVDAADPSLGGQYDVEEMTRVLTVGLMAFQPDPSQAHD</sequence>
<keyword evidence="15" id="KW-0675">Receptor</keyword>
<dbReference type="EMBL" id="JAHRHJ020000004">
    <property type="protein sequence ID" value="KAH9317388.1"/>
    <property type="molecule type" value="Genomic_DNA"/>
</dbReference>
<reference evidence="21 22" key="1">
    <citation type="journal article" date="2021" name="Nat. Plants">
        <title>The Taxus genome provides insights into paclitaxel biosynthesis.</title>
        <authorList>
            <person name="Xiong X."/>
            <person name="Gou J."/>
            <person name="Liao Q."/>
            <person name="Li Y."/>
            <person name="Zhou Q."/>
            <person name="Bi G."/>
            <person name="Li C."/>
            <person name="Du R."/>
            <person name="Wang X."/>
            <person name="Sun T."/>
            <person name="Guo L."/>
            <person name="Liang H."/>
            <person name="Lu P."/>
            <person name="Wu Y."/>
            <person name="Zhang Z."/>
            <person name="Ro D.K."/>
            <person name="Shang Y."/>
            <person name="Huang S."/>
            <person name="Yan J."/>
        </authorList>
    </citation>
    <scope>NUCLEOTIDE SEQUENCE [LARGE SCALE GENOMIC DNA]</scope>
    <source>
        <strain evidence="21">Ta-2019</strain>
    </source>
</reference>
<feature type="signal peptide" evidence="19">
    <location>
        <begin position="1"/>
        <end position="25"/>
    </location>
</feature>
<dbReference type="InterPro" id="IPR013320">
    <property type="entry name" value="ConA-like_dom_sf"/>
</dbReference>
<organism evidence="21 22">
    <name type="scientific">Taxus chinensis</name>
    <name type="common">Chinese yew</name>
    <name type="synonym">Taxus wallichiana var. chinensis</name>
    <dbReference type="NCBI Taxonomy" id="29808"/>
    <lineage>
        <taxon>Eukaryota</taxon>
        <taxon>Viridiplantae</taxon>
        <taxon>Streptophyta</taxon>
        <taxon>Embryophyta</taxon>
        <taxon>Tracheophyta</taxon>
        <taxon>Spermatophyta</taxon>
        <taxon>Pinopsida</taxon>
        <taxon>Pinidae</taxon>
        <taxon>Conifers II</taxon>
        <taxon>Cupressales</taxon>
        <taxon>Taxaceae</taxon>
        <taxon>Taxus</taxon>
    </lineage>
</organism>
<dbReference type="PANTHER" id="PTHR27007">
    <property type="match status" value="1"/>
</dbReference>
<keyword evidence="4" id="KW-1003">Cell membrane</keyword>
<name>A0AA38LA00_TAXCH</name>
<evidence type="ECO:0000256" key="8">
    <source>
        <dbReference type="ARBA" id="ARBA00022729"/>
    </source>
</evidence>
<evidence type="ECO:0000256" key="3">
    <source>
        <dbReference type="ARBA" id="ARBA00010217"/>
    </source>
</evidence>
<dbReference type="PROSITE" id="PS00108">
    <property type="entry name" value="PROTEIN_KINASE_ST"/>
    <property type="match status" value="1"/>
</dbReference>
<dbReference type="Pfam" id="PF00139">
    <property type="entry name" value="Lectin_legB"/>
    <property type="match status" value="1"/>
</dbReference>
<dbReference type="GO" id="GO:0005524">
    <property type="term" value="F:ATP binding"/>
    <property type="evidence" value="ECO:0007669"/>
    <property type="project" value="UniProtKB-UniRule"/>
</dbReference>
<evidence type="ECO:0000256" key="17">
    <source>
        <dbReference type="PROSITE-ProRule" id="PRU10141"/>
    </source>
</evidence>
<keyword evidence="11" id="KW-0418">Kinase</keyword>
<evidence type="ECO:0000256" key="12">
    <source>
        <dbReference type="ARBA" id="ARBA00022840"/>
    </source>
</evidence>
<dbReference type="SUPFAM" id="SSF56112">
    <property type="entry name" value="Protein kinase-like (PK-like)"/>
    <property type="match status" value="1"/>
</dbReference>
<keyword evidence="16" id="KW-0325">Glycoprotein</keyword>
<accession>A0AA38LA00</accession>
<evidence type="ECO:0000256" key="11">
    <source>
        <dbReference type="ARBA" id="ARBA00022777"/>
    </source>
</evidence>
<dbReference type="InterPro" id="IPR008271">
    <property type="entry name" value="Ser/Thr_kinase_AS"/>
</dbReference>
<dbReference type="Gene3D" id="2.60.120.200">
    <property type="match status" value="1"/>
</dbReference>
<dbReference type="InterPro" id="IPR011009">
    <property type="entry name" value="Kinase-like_dom_sf"/>
</dbReference>
<keyword evidence="7 18" id="KW-0812">Transmembrane</keyword>
<evidence type="ECO:0000256" key="18">
    <source>
        <dbReference type="SAM" id="Phobius"/>
    </source>
</evidence>